<dbReference type="Gene3D" id="3.30.70.270">
    <property type="match status" value="1"/>
</dbReference>
<feature type="region of interest" description="Disordered" evidence="3">
    <location>
        <begin position="327"/>
        <end position="397"/>
    </location>
</feature>
<dbReference type="FunFam" id="3.30.70.270:FF:000020">
    <property type="entry name" value="Transposon Tf2-6 polyprotein-like Protein"/>
    <property type="match status" value="1"/>
</dbReference>
<feature type="domain" description="Retrotransposon gag" evidence="4">
    <location>
        <begin position="230"/>
        <end position="295"/>
    </location>
</feature>
<organism evidence="7 8">
    <name type="scientific">Lolium multiflorum</name>
    <name type="common">Italian ryegrass</name>
    <name type="synonym">Lolium perenne subsp. multiflorum</name>
    <dbReference type="NCBI Taxonomy" id="4521"/>
    <lineage>
        <taxon>Eukaryota</taxon>
        <taxon>Viridiplantae</taxon>
        <taxon>Streptophyta</taxon>
        <taxon>Embryophyta</taxon>
        <taxon>Tracheophyta</taxon>
        <taxon>Spermatophyta</taxon>
        <taxon>Magnoliopsida</taxon>
        <taxon>Liliopsida</taxon>
        <taxon>Poales</taxon>
        <taxon>Poaceae</taxon>
        <taxon>BOP clade</taxon>
        <taxon>Pooideae</taxon>
        <taxon>Poodae</taxon>
        <taxon>Poeae</taxon>
        <taxon>Poeae Chloroplast Group 2 (Poeae type)</taxon>
        <taxon>Loliodinae</taxon>
        <taxon>Loliinae</taxon>
        <taxon>Lolium</taxon>
    </lineage>
</organism>
<evidence type="ECO:0000259" key="6">
    <source>
        <dbReference type="Pfam" id="PF24626"/>
    </source>
</evidence>
<dbReference type="EMBL" id="JAUUTY010000001">
    <property type="protein sequence ID" value="KAK1691885.1"/>
    <property type="molecule type" value="Genomic_DNA"/>
</dbReference>
<dbReference type="AlphaFoldDB" id="A0AAD8TQD2"/>
<feature type="coiled-coil region" evidence="2">
    <location>
        <begin position="160"/>
        <end position="208"/>
    </location>
</feature>
<dbReference type="InterPro" id="IPR041577">
    <property type="entry name" value="RT_RNaseH_2"/>
</dbReference>
<name>A0AAD8TQD2_LOLMU</name>
<evidence type="ECO:0000259" key="4">
    <source>
        <dbReference type="Pfam" id="PF03732"/>
    </source>
</evidence>
<keyword evidence="2" id="KW-0175">Coiled coil</keyword>
<dbReference type="Pfam" id="PF03732">
    <property type="entry name" value="Retrotrans_gag"/>
    <property type="match status" value="1"/>
</dbReference>
<dbReference type="GO" id="GO:0003824">
    <property type="term" value="F:catalytic activity"/>
    <property type="evidence" value="ECO:0007669"/>
    <property type="project" value="UniProtKB-KW"/>
</dbReference>
<evidence type="ECO:0000313" key="8">
    <source>
        <dbReference type="Proteomes" id="UP001231189"/>
    </source>
</evidence>
<feature type="compositionally biased region" description="Polar residues" evidence="3">
    <location>
        <begin position="339"/>
        <end position="353"/>
    </location>
</feature>
<feature type="compositionally biased region" description="Low complexity" evidence="3">
    <location>
        <begin position="384"/>
        <end position="397"/>
    </location>
</feature>
<gene>
    <name evidence="7" type="ORF">QYE76_008582</name>
</gene>
<feature type="domain" description="Tf2-1-like SH3-like" evidence="6">
    <location>
        <begin position="862"/>
        <end position="926"/>
    </location>
</feature>
<keyword evidence="1" id="KW-0511">Multifunctional enzyme</keyword>
<dbReference type="PANTHER" id="PTHR37984">
    <property type="entry name" value="PROTEIN CBG26694"/>
    <property type="match status" value="1"/>
</dbReference>
<dbReference type="InterPro" id="IPR005162">
    <property type="entry name" value="Retrotrans_gag_dom"/>
</dbReference>
<dbReference type="InterPro" id="IPR056924">
    <property type="entry name" value="SH3_Tf2-1"/>
</dbReference>
<dbReference type="Pfam" id="PF24626">
    <property type="entry name" value="SH3_Tf2-1"/>
    <property type="match status" value="1"/>
</dbReference>
<dbReference type="CDD" id="cd09274">
    <property type="entry name" value="RNase_HI_RT_Ty3"/>
    <property type="match status" value="1"/>
</dbReference>
<dbReference type="SUPFAM" id="SSF56672">
    <property type="entry name" value="DNA/RNA polymerases"/>
    <property type="match status" value="1"/>
</dbReference>
<reference evidence="7" key="1">
    <citation type="submission" date="2023-07" db="EMBL/GenBank/DDBJ databases">
        <title>A chromosome-level genome assembly of Lolium multiflorum.</title>
        <authorList>
            <person name="Chen Y."/>
            <person name="Copetti D."/>
            <person name="Kolliker R."/>
            <person name="Studer B."/>
        </authorList>
    </citation>
    <scope>NUCLEOTIDE SEQUENCE</scope>
    <source>
        <strain evidence="7">02402/16</strain>
        <tissue evidence="7">Leaf</tissue>
    </source>
</reference>
<dbReference type="PANTHER" id="PTHR37984:SF5">
    <property type="entry name" value="PROTEIN NYNRIN-LIKE"/>
    <property type="match status" value="1"/>
</dbReference>
<feature type="domain" description="Reverse transcriptase/retrotransposon-derived protein RNase H-like" evidence="5">
    <location>
        <begin position="552"/>
        <end position="634"/>
    </location>
</feature>
<protein>
    <submittedName>
        <fullName evidence="7">Uncharacterized protein</fullName>
    </submittedName>
</protein>
<evidence type="ECO:0000256" key="2">
    <source>
        <dbReference type="SAM" id="Coils"/>
    </source>
</evidence>
<evidence type="ECO:0000256" key="3">
    <source>
        <dbReference type="SAM" id="MobiDB-lite"/>
    </source>
</evidence>
<sequence>MEPTNTKFYQLGNGGSLVFERDLDALSDLLDRPHPEFHGTEVNNQPRGELQWVITADLRGKMEPPTSERILFSIRESNWLDGLARALQEALARLCGQHVTELQGTRFAHFARHDTIGGPMALSAHLVLKYHVEHLDYMLHETQKELDNSRVYANQTHLHLAQHADAIKMLAKDRKSLRQQRAKKDATIARLRAKIVSLEATIQAQETRTSSSLVDQHPHHECWTDNDLGRFQAQFSKYHVPPGLIKKMRDEFRELKQGRMSVVEYRDRFLTLSRYAPDETDTTEKRKERFLNGLHDEMQTVLVNIPFADLEALVDSAIQMEGKLHQANENRKRRMMHQSGPSNPQKYRPNSSGGFAPRNNKPQMQTSRPGFSNRSGGHPRPGGHNNYSNNTHHNNNNFNRALMRAPNNNNTNTAPRTGSNAIPVAPRTSPPSLVINVELWVTIPMSAPKDRDIEFIIELIPGTGPIAQRAYSMNPAELVELKKQLDDMLAKGGIAVDPAKIKTVTEWQAPTTQTEVRAFLGLAGYYRRFVEGFSSIARPMTQLLKKDKKFEWTEKCEESFQQLKSRLTSAPILIMPDITKPFDVYCDASKIGLGCVLMQEDKVISYLSRQLKQHEQNYPTHDLELAAVVLALKKELNMRQRRWIELIKDYDMEIHYHPGKANVVADALSRLPCQLNSMIAIEQPSLFQEFEQFRLELVSEGFLASIELQPTLISQIKEAQKGNASINGIKSQIAVGKAPGFTEDEAGVLWYNGRLCVPSDSELKQVILKEAHDTLYSIHPEFSYNNGYQASLQMAPFEALYGRKCRTPLNWSEVGESQVFGPDILREAEEKVHKIREYLKTAQSRQKSYADKRRREMTFEIGDFVYLKVSPLKGMQRFQLKGKLAPRYVRPFKVLSHRGEVSYQLELPEEMSAVHDVFHISLLRKCLEVPEKTEVFKNIDHRSVDINTDLTYREVPIRILEEAFRTTRTRSIKF</sequence>
<evidence type="ECO:0000313" key="7">
    <source>
        <dbReference type="EMBL" id="KAK1691885.1"/>
    </source>
</evidence>
<dbReference type="InterPro" id="IPR050951">
    <property type="entry name" value="Retrovirus_Pol_polyprotein"/>
</dbReference>
<dbReference type="InterPro" id="IPR043128">
    <property type="entry name" value="Rev_trsase/Diguanyl_cyclase"/>
</dbReference>
<proteinExistence type="predicted"/>
<dbReference type="Proteomes" id="UP001231189">
    <property type="component" value="Unassembled WGS sequence"/>
</dbReference>
<comment type="caution">
    <text evidence="7">The sequence shown here is derived from an EMBL/GenBank/DDBJ whole genome shotgun (WGS) entry which is preliminary data.</text>
</comment>
<evidence type="ECO:0000259" key="5">
    <source>
        <dbReference type="Pfam" id="PF17919"/>
    </source>
</evidence>
<evidence type="ECO:0000256" key="1">
    <source>
        <dbReference type="ARBA" id="ARBA00023268"/>
    </source>
</evidence>
<dbReference type="Pfam" id="PF17919">
    <property type="entry name" value="RT_RNaseH_2"/>
    <property type="match status" value="1"/>
</dbReference>
<feature type="compositionally biased region" description="Polar residues" evidence="3">
    <location>
        <begin position="360"/>
        <end position="375"/>
    </location>
</feature>
<keyword evidence="8" id="KW-1185">Reference proteome</keyword>
<dbReference type="InterPro" id="IPR043502">
    <property type="entry name" value="DNA/RNA_pol_sf"/>
</dbReference>
<accession>A0AAD8TQD2</accession>